<keyword evidence="1" id="KW-0732">Signal</keyword>
<feature type="signal peptide" evidence="1">
    <location>
        <begin position="1"/>
        <end position="20"/>
    </location>
</feature>
<dbReference type="STRING" id="418702.BJN45_10450"/>
<dbReference type="OrthoDB" id="8592152at2"/>
<proteinExistence type="predicted"/>
<evidence type="ECO:0008006" key="4">
    <source>
        <dbReference type="Google" id="ProtNLM"/>
    </source>
</evidence>
<accession>A0A1R1I525</accession>
<protein>
    <recommendedName>
        <fullName evidence="4">DUF2282 domain-containing protein</fullName>
    </recommendedName>
</protein>
<dbReference type="EMBL" id="MTHD01000003">
    <property type="protein sequence ID" value="OMG53831.1"/>
    <property type="molecule type" value="Genomic_DNA"/>
</dbReference>
<dbReference type="AlphaFoldDB" id="A0A1R1I525"/>
<feature type="chain" id="PRO_5013226608" description="DUF2282 domain-containing protein" evidence="1">
    <location>
        <begin position="21"/>
        <end position="88"/>
    </location>
</feature>
<evidence type="ECO:0000313" key="3">
    <source>
        <dbReference type="Proteomes" id="UP000187526"/>
    </source>
</evidence>
<dbReference type="Proteomes" id="UP000187526">
    <property type="component" value="Unassembled WGS sequence"/>
</dbReference>
<organism evidence="2 3">
    <name type="scientific">Azonexus hydrophilus</name>
    <dbReference type="NCBI Taxonomy" id="418702"/>
    <lineage>
        <taxon>Bacteria</taxon>
        <taxon>Pseudomonadati</taxon>
        <taxon>Pseudomonadota</taxon>
        <taxon>Betaproteobacteria</taxon>
        <taxon>Rhodocyclales</taxon>
        <taxon>Azonexaceae</taxon>
        <taxon>Azonexus</taxon>
    </lineage>
</organism>
<gene>
    <name evidence="2" type="ORF">BJN45_10450</name>
</gene>
<keyword evidence="3" id="KW-1185">Reference proteome</keyword>
<comment type="caution">
    <text evidence="2">The sequence shown here is derived from an EMBL/GenBank/DDBJ whole genome shotgun (WGS) entry which is preliminary data.</text>
</comment>
<evidence type="ECO:0000313" key="2">
    <source>
        <dbReference type="EMBL" id="OMG53831.1"/>
    </source>
</evidence>
<reference evidence="2 3" key="1">
    <citation type="submission" date="2016-10" db="EMBL/GenBank/DDBJ databases">
        <title>Alkaliphiles isolated from bioreactors.</title>
        <authorList>
            <person name="Salah Z."/>
            <person name="Rout S.P."/>
            <person name="Humphreys P.N."/>
        </authorList>
    </citation>
    <scope>NUCLEOTIDE SEQUENCE [LARGE SCALE GENOMIC DNA]</scope>
    <source>
        <strain evidence="2 3">ZS02</strain>
    </source>
</reference>
<dbReference type="RefSeq" id="WP_076094934.1">
    <property type="nucleotide sequence ID" value="NZ_MTHD01000003.1"/>
</dbReference>
<name>A0A1R1I525_9RHOO</name>
<evidence type="ECO:0000256" key="1">
    <source>
        <dbReference type="SAM" id="SignalP"/>
    </source>
</evidence>
<sequence>MKKIISLGLACLFASSVAMAAATDCEALAVSKDGKPLAGAAKASSIKKCERERQTPGKSCEARAIDKNGKPLAGAAKNSFMKKCEAGQ</sequence>